<dbReference type="GO" id="GO:0003677">
    <property type="term" value="F:DNA binding"/>
    <property type="evidence" value="ECO:0007669"/>
    <property type="project" value="UniProtKB-KW"/>
</dbReference>
<dbReference type="InterPro" id="IPR003035">
    <property type="entry name" value="RWP-RK_dom"/>
</dbReference>
<evidence type="ECO:0000259" key="7">
    <source>
        <dbReference type="PROSITE" id="PS51519"/>
    </source>
</evidence>
<evidence type="ECO:0000256" key="5">
    <source>
        <dbReference type="ARBA" id="ARBA00023163"/>
    </source>
</evidence>
<dbReference type="PROSITE" id="PS51519">
    <property type="entry name" value="RWP_RK"/>
    <property type="match status" value="1"/>
</dbReference>
<evidence type="ECO:0000313" key="9">
    <source>
        <dbReference type="Proteomes" id="UP001229421"/>
    </source>
</evidence>
<proteinExistence type="predicted"/>
<evidence type="ECO:0000256" key="3">
    <source>
        <dbReference type="ARBA" id="ARBA00023054"/>
    </source>
</evidence>
<evidence type="ECO:0000256" key="6">
    <source>
        <dbReference type="ARBA" id="ARBA00023242"/>
    </source>
</evidence>
<name>A0AAD8P650_TARER</name>
<keyword evidence="3" id="KW-0175">Coiled coil</keyword>
<keyword evidence="5" id="KW-0804">Transcription</keyword>
<dbReference type="EMBL" id="JAUHHV010000002">
    <property type="protein sequence ID" value="KAK1433729.1"/>
    <property type="molecule type" value="Genomic_DNA"/>
</dbReference>
<evidence type="ECO:0000256" key="2">
    <source>
        <dbReference type="ARBA" id="ARBA00023015"/>
    </source>
</evidence>
<dbReference type="PANTHER" id="PTHR46373:SF20">
    <property type="entry name" value="PROTEIN RKD1"/>
    <property type="match status" value="1"/>
</dbReference>
<evidence type="ECO:0000256" key="4">
    <source>
        <dbReference type="ARBA" id="ARBA00023125"/>
    </source>
</evidence>
<reference evidence="8" key="1">
    <citation type="journal article" date="2023" name="bioRxiv">
        <title>Improved chromosome-level genome assembly for marigold (Tagetes erecta).</title>
        <authorList>
            <person name="Jiang F."/>
            <person name="Yuan L."/>
            <person name="Wang S."/>
            <person name="Wang H."/>
            <person name="Xu D."/>
            <person name="Wang A."/>
            <person name="Fan W."/>
        </authorList>
    </citation>
    <scope>NUCLEOTIDE SEQUENCE</scope>
    <source>
        <strain evidence="8">WSJ</strain>
        <tissue evidence="8">Leaf</tissue>
    </source>
</reference>
<keyword evidence="9" id="KW-1185">Reference proteome</keyword>
<gene>
    <name evidence="8" type="ORF">QVD17_10644</name>
</gene>
<evidence type="ECO:0000256" key="1">
    <source>
        <dbReference type="ARBA" id="ARBA00004049"/>
    </source>
</evidence>
<dbReference type="Proteomes" id="UP001229421">
    <property type="component" value="Unassembled WGS sequence"/>
</dbReference>
<feature type="domain" description="RWP-RK" evidence="7">
    <location>
        <begin position="161"/>
        <end position="243"/>
    </location>
</feature>
<organism evidence="8 9">
    <name type="scientific">Tagetes erecta</name>
    <name type="common">African marigold</name>
    <dbReference type="NCBI Taxonomy" id="13708"/>
    <lineage>
        <taxon>Eukaryota</taxon>
        <taxon>Viridiplantae</taxon>
        <taxon>Streptophyta</taxon>
        <taxon>Embryophyta</taxon>
        <taxon>Tracheophyta</taxon>
        <taxon>Spermatophyta</taxon>
        <taxon>Magnoliopsida</taxon>
        <taxon>eudicotyledons</taxon>
        <taxon>Gunneridae</taxon>
        <taxon>Pentapetalae</taxon>
        <taxon>asterids</taxon>
        <taxon>campanulids</taxon>
        <taxon>Asterales</taxon>
        <taxon>Asteraceae</taxon>
        <taxon>Asteroideae</taxon>
        <taxon>Heliantheae alliance</taxon>
        <taxon>Tageteae</taxon>
        <taxon>Tagetes</taxon>
    </lineage>
</organism>
<dbReference type="GO" id="GO:0003700">
    <property type="term" value="F:DNA-binding transcription factor activity"/>
    <property type="evidence" value="ECO:0007669"/>
    <property type="project" value="InterPro"/>
</dbReference>
<dbReference type="AlphaFoldDB" id="A0AAD8P650"/>
<evidence type="ECO:0000313" key="8">
    <source>
        <dbReference type="EMBL" id="KAK1433729.1"/>
    </source>
</evidence>
<keyword evidence="6" id="KW-0539">Nucleus</keyword>
<keyword evidence="4" id="KW-0238">DNA-binding</keyword>
<protein>
    <recommendedName>
        <fullName evidence="7">RWP-RK domain-containing protein</fullName>
    </recommendedName>
</protein>
<dbReference type="InterPro" id="IPR044607">
    <property type="entry name" value="RKD-like"/>
</dbReference>
<keyword evidence="2" id="KW-0805">Transcription regulation</keyword>
<dbReference type="Pfam" id="PF02042">
    <property type="entry name" value="RWP-RK"/>
    <property type="match status" value="1"/>
</dbReference>
<comment type="function">
    <text evidence="1">Putative transcription factor.</text>
</comment>
<dbReference type="PANTHER" id="PTHR46373">
    <property type="entry name" value="PROTEIN RKD4"/>
    <property type="match status" value="1"/>
</dbReference>
<accession>A0AAD8P650</accession>
<comment type="caution">
    <text evidence="8">The sequence shown here is derived from an EMBL/GenBank/DDBJ whole genome shotgun (WGS) entry which is preliminary data.</text>
</comment>
<sequence length="353" mass="40120">MESQTYMTSWSTHDINSAKEEVFSIPNEFPPFDFGFLDLQYQDLNGFEAYSLMNIISNSKDPFYSSLDIVPSYNHCFLADSMTYTPLDDFMNVCGINSGFFHENDDALKVNTSAVVDQSQPPLIDIINANMMNDNHGVMVRKTVSMGDLRMLDKGHGENASGSTTGCSSYTSKTILTREIISQYFYMPITQAAKELNVGLTLLKKRCRELGIRRWPHRKLMSLQTLINNVQQLGEDSSDMAKRKMKEAVMLLEKERKKMEQVPDLKLENNTKRLRQACFKANYKRRRSMNAVQSPLTSVTGPQKSVSSCSSTCSINLDGYEALDDVYGVDKEQEEMKPMLFEDCFFSSSNTMF</sequence>